<dbReference type="KEGG" id="ssl:SS1G_07558"/>
<evidence type="ECO:0000256" key="7">
    <source>
        <dbReference type="ARBA" id="ARBA00023180"/>
    </source>
</evidence>
<keyword evidence="5" id="KW-0378">Hydrolase</keyword>
<sequence length="364" mass="40393">MAPITKIVSLLSSAALINALVLPESILDFPVAYDAHATVYDKNSPLPSIFNLTSSGKTRKITQSSDDEDDTPLPLIIWHGLGDNYKAEGLAQVGALADAIHPGTFVYNIHLDDDASADRTATFFGNLTLQIEKVCEDLASHPILSTAPAVDAIGFSQGGQFLRGYISRCNAPPIRSLLTFGSQHNGISSFQSCAPADFLCRGAQTLLRSNTWSTFVQSRLVPAQYFRDPENLEPYLESSNFLADINNERLLKNETYKSNMEKLERFVMYVFEDDTTVIPKESGWWAEVNGTEITPLKERPIYKEDWIGLKTLDEAGKLVFKTIPGGHMTLGEDMLEKAFKEYFGPAGKKFGKKEIEWTGHEEEL</sequence>
<comment type="similarity">
    <text evidence="1">Belongs to the palmitoyl-protein thioesterase family.</text>
</comment>
<gene>
    <name evidence="10" type="ORF">sscle_11g085170</name>
</gene>
<keyword evidence="6" id="KW-1015">Disulfide bond</keyword>
<dbReference type="EC" id="3.1.2.22" evidence="2"/>
<dbReference type="VEuPathDB" id="FungiDB:sscle_11g085170"/>
<evidence type="ECO:0000256" key="5">
    <source>
        <dbReference type="ARBA" id="ARBA00022801"/>
    </source>
</evidence>
<dbReference type="Proteomes" id="UP000177798">
    <property type="component" value="Chromosome 11"/>
</dbReference>
<accession>A0A1D9QFM8</accession>
<evidence type="ECO:0000256" key="4">
    <source>
        <dbReference type="ARBA" id="ARBA00022729"/>
    </source>
</evidence>
<organism evidence="10 11">
    <name type="scientific">Sclerotinia sclerotiorum (strain ATCC 18683 / 1980 / Ss-1)</name>
    <name type="common">White mold</name>
    <name type="synonym">Whetzelinia sclerotiorum</name>
    <dbReference type="NCBI Taxonomy" id="665079"/>
    <lineage>
        <taxon>Eukaryota</taxon>
        <taxon>Fungi</taxon>
        <taxon>Dikarya</taxon>
        <taxon>Ascomycota</taxon>
        <taxon>Pezizomycotina</taxon>
        <taxon>Leotiomycetes</taxon>
        <taxon>Helotiales</taxon>
        <taxon>Sclerotiniaceae</taxon>
        <taxon>Sclerotinia</taxon>
    </lineage>
</organism>
<dbReference type="EMBL" id="CP017824">
    <property type="protein sequence ID" value="APA13747.1"/>
    <property type="molecule type" value="Genomic_DNA"/>
</dbReference>
<evidence type="ECO:0000313" key="11">
    <source>
        <dbReference type="Proteomes" id="UP000177798"/>
    </source>
</evidence>
<dbReference type="Gene3D" id="3.40.50.1820">
    <property type="entry name" value="alpha/beta hydrolase"/>
    <property type="match status" value="1"/>
</dbReference>
<dbReference type="RefSeq" id="XP_001590934.1">
    <property type="nucleotide sequence ID" value="XM_001590884.1"/>
</dbReference>
<evidence type="ECO:0000313" key="10">
    <source>
        <dbReference type="EMBL" id="APA13747.1"/>
    </source>
</evidence>
<evidence type="ECO:0000256" key="2">
    <source>
        <dbReference type="ARBA" id="ARBA00012423"/>
    </source>
</evidence>
<dbReference type="Pfam" id="PF02089">
    <property type="entry name" value="Palm_thioest"/>
    <property type="match status" value="1"/>
</dbReference>
<evidence type="ECO:0000256" key="1">
    <source>
        <dbReference type="ARBA" id="ARBA00010758"/>
    </source>
</evidence>
<evidence type="ECO:0000256" key="8">
    <source>
        <dbReference type="ARBA" id="ARBA00031934"/>
    </source>
</evidence>
<dbReference type="AlphaFoldDB" id="A0A1D9QFM8"/>
<evidence type="ECO:0000256" key="3">
    <source>
        <dbReference type="ARBA" id="ARBA00014212"/>
    </source>
</evidence>
<dbReference type="InterPro" id="IPR029058">
    <property type="entry name" value="AB_hydrolase_fold"/>
</dbReference>
<dbReference type="PANTHER" id="PTHR11247:SF8">
    <property type="entry name" value="PALMITOYL-PROTEIN THIOESTERASE 1"/>
    <property type="match status" value="1"/>
</dbReference>
<dbReference type="GO" id="GO:0008474">
    <property type="term" value="F:palmitoyl-(protein) hydrolase activity"/>
    <property type="evidence" value="ECO:0007669"/>
    <property type="project" value="UniProtKB-EC"/>
</dbReference>
<proteinExistence type="inferred from homology"/>
<dbReference type="OrthoDB" id="10263094at2759"/>
<keyword evidence="4 9" id="KW-0732">Signal</keyword>
<reference evidence="11" key="1">
    <citation type="journal article" date="2017" name="Genome Biol. Evol.">
        <title>The complete genome sequence of the phytopathogenic fungus Sclerotinia sclerotiorum reveals insights into the genome architecture of broad host range pathogens.</title>
        <authorList>
            <person name="Derbyshire M."/>
            <person name="Denton-Giles M."/>
            <person name="Hegedus D."/>
            <person name="Seifbarghy S."/>
            <person name="Rollins J."/>
            <person name="van Kan J."/>
            <person name="Seidl M.F."/>
            <person name="Faino L."/>
            <person name="Mbengue M."/>
            <person name="Navaud O."/>
            <person name="Raffaele S."/>
            <person name="Hammond-Kosack K."/>
            <person name="Heard S."/>
            <person name="Oliver R."/>
        </authorList>
    </citation>
    <scope>NUCLEOTIDE SEQUENCE [LARGE SCALE GENOMIC DNA]</scope>
    <source>
        <strain evidence="11">ATCC 18683 / 1980 / Ss-1</strain>
    </source>
</reference>
<dbReference type="InterPro" id="IPR002472">
    <property type="entry name" value="Palm_thioest"/>
</dbReference>
<name>A0A1D9QFM8_SCLS1</name>
<dbReference type="FunFam" id="3.40.50.1820:FF:000107">
    <property type="entry name" value="Palmitoyl-protein thioesterase 1"/>
    <property type="match status" value="1"/>
</dbReference>
<keyword evidence="7" id="KW-0325">Glycoprotein</keyword>
<evidence type="ECO:0000256" key="6">
    <source>
        <dbReference type="ARBA" id="ARBA00023157"/>
    </source>
</evidence>
<dbReference type="PANTHER" id="PTHR11247">
    <property type="entry name" value="PALMITOYL-PROTEIN THIOESTERASE/DOLICHYLDIPHOSPHATASE 1"/>
    <property type="match status" value="1"/>
</dbReference>
<feature type="signal peptide" evidence="9">
    <location>
        <begin position="1"/>
        <end position="19"/>
    </location>
</feature>
<protein>
    <recommendedName>
        <fullName evidence="3">Palmitoyl-protein thioesterase 1</fullName>
        <ecNumber evidence="2">3.1.2.22</ecNumber>
    </recommendedName>
    <alternativeName>
        <fullName evidence="8">Palmitoyl-protein hydrolase 1</fullName>
    </alternativeName>
</protein>
<feature type="chain" id="PRO_5010551573" description="Palmitoyl-protein thioesterase 1" evidence="9">
    <location>
        <begin position="20"/>
        <end position="364"/>
    </location>
</feature>
<dbReference type="OMA" id="KFVMVMF"/>
<dbReference type="SUPFAM" id="SSF53474">
    <property type="entry name" value="alpha/beta-Hydrolases"/>
    <property type="match status" value="1"/>
</dbReference>
<dbReference type="PRINTS" id="PR00414">
    <property type="entry name" value="PPTHIESTRASE"/>
</dbReference>
<evidence type="ECO:0000256" key="9">
    <source>
        <dbReference type="SAM" id="SignalP"/>
    </source>
</evidence>